<dbReference type="AlphaFoldDB" id="A0A4S4LJ12"/>
<accession>A0A4S4LJ12</accession>
<protein>
    <submittedName>
        <fullName evidence="1">Uncharacterized protein</fullName>
    </submittedName>
</protein>
<dbReference type="Proteomes" id="UP000308199">
    <property type="component" value="Unassembled WGS sequence"/>
</dbReference>
<reference evidence="1 2" key="1">
    <citation type="submission" date="2019-02" db="EMBL/GenBank/DDBJ databases">
        <title>Genome sequencing of the rare red list fungi Phellinidium pouzarii.</title>
        <authorList>
            <person name="Buettner E."/>
            <person name="Kellner H."/>
        </authorList>
    </citation>
    <scope>NUCLEOTIDE SEQUENCE [LARGE SCALE GENOMIC DNA]</scope>
    <source>
        <strain evidence="1 2">DSM 108285</strain>
    </source>
</reference>
<keyword evidence="2" id="KW-1185">Reference proteome</keyword>
<proteinExistence type="predicted"/>
<gene>
    <name evidence="1" type="ORF">EW145_g1708</name>
</gene>
<evidence type="ECO:0000313" key="2">
    <source>
        <dbReference type="Proteomes" id="UP000308199"/>
    </source>
</evidence>
<sequence>MTDSLSLSPSFGRKFVKGDLQLLPLLFDDDPAISYFHPLVLASNPFSISQQQLSTAFDGIFPIYVFD</sequence>
<dbReference type="EMBL" id="SGPK01000050">
    <property type="protein sequence ID" value="THH09880.1"/>
    <property type="molecule type" value="Genomic_DNA"/>
</dbReference>
<organism evidence="1 2">
    <name type="scientific">Phellinidium pouzarii</name>
    <dbReference type="NCBI Taxonomy" id="167371"/>
    <lineage>
        <taxon>Eukaryota</taxon>
        <taxon>Fungi</taxon>
        <taxon>Dikarya</taxon>
        <taxon>Basidiomycota</taxon>
        <taxon>Agaricomycotina</taxon>
        <taxon>Agaricomycetes</taxon>
        <taxon>Hymenochaetales</taxon>
        <taxon>Hymenochaetaceae</taxon>
        <taxon>Phellinidium</taxon>
    </lineage>
</organism>
<name>A0A4S4LJ12_9AGAM</name>
<evidence type="ECO:0000313" key="1">
    <source>
        <dbReference type="EMBL" id="THH09880.1"/>
    </source>
</evidence>
<comment type="caution">
    <text evidence="1">The sequence shown here is derived from an EMBL/GenBank/DDBJ whole genome shotgun (WGS) entry which is preliminary data.</text>
</comment>